<name>A0ABS0LMF7_9LACT</name>
<comment type="catalytic activity">
    <reaction evidence="10 11">
        <text>5-amino-1-(5-phospho-D-ribosyl)imidazole-4-carboxylate + L-aspartate + ATP = (2S)-2-[5-amino-1-(5-phospho-beta-D-ribosyl)imidazole-4-carboxamido]succinate + ADP + phosphate + 2 H(+)</text>
        <dbReference type="Rhea" id="RHEA:22628"/>
        <dbReference type="ChEBI" id="CHEBI:15378"/>
        <dbReference type="ChEBI" id="CHEBI:29991"/>
        <dbReference type="ChEBI" id="CHEBI:30616"/>
        <dbReference type="ChEBI" id="CHEBI:43474"/>
        <dbReference type="ChEBI" id="CHEBI:58443"/>
        <dbReference type="ChEBI" id="CHEBI:77657"/>
        <dbReference type="ChEBI" id="CHEBI:456216"/>
        <dbReference type="EC" id="6.3.2.6"/>
    </reaction>
</comment>
<evidence type="ECO:0000256" key="9">
    <source>
        <dbReference type="ARBA" id="ARBA00030409"/>
    </source>
</evidence>
<comment type="caution">
    <text evidence="13">The sequence shown here is derived from an EMBL/GenBank/DDBJ whole genome shotgun (WGS) entry which is preliminary data.</text>
</comment>
<dbReference type="PROSITE" id="PS01057">
    <property type="entry name" value="SAICAR_SYNTHETASE_1"/>
    <property type="match status" value="1"/>
</dbReference>
<keyword evidence="8 11" id="KW-0067">ATP-binding</keyword>
<evidence type="ECO:0000256" key="5">
    <source>
        <dbReference type="ARBA" id="ARBA00022598"/>
    </source>
</evidence>
<keyword evidence="7 11" id="KW-0658">Purine biosynthesis</keyword>
<evidence type="ECO:0000256" key="8">
    <source>
        <dbReference type="ARBA" id="ARBA00022840"/>
    </source>
</evidence>
<dbReference type="RefSeq" id="WP_197113292.1">
    <property type="nucleotide sequence ID" value="NZ_JACBXQ010000001.1"/>
</dbReference>
<evidence type="ECO:0000256" key="6">
    <source>
        <dbReference type="ARBA" id="ARBA00022741"/>
    </source>
</evidence>
<evidence type="ECO:0000313" key="13">
    <source>
        <dbReference type="EMBL" id="MBG9985312.1"/>
    </source>
</evidence>
<gene>
    <name evidence="11" type="primary">purC</name>
    <name evidence="13" type="ORF">HZY91_00220</name>
</gene>
<dbReference type="InterPro" id="IPR050089">
    <property type="entry name" value="SAICAR_synthetase"/>
</dbReference>
<dbReference type="EC" id="6.3.2.6" evidence="3 11"/>
<feature type="domain" description="SAICAR synthetase/ADE2 N-terminal" evidence="12">
    <location>
        <begin position="8"/>
        <end position="232"/>
    </location>
</feature>
<dbReference type="InterPro" id="IPR028923">
    <property type="entry name" value="SAICAR_synt/ADE2_N"/>
</dbReference>
<dbReference type="InterPro" id="IPR033934">
    <property type="entry name" value="SAICAR_synt_PurC"/>
</dbReference>
<dbReference type="InterPro" id="IPR018236">
    <property type="entry name" value="SAICAR_synthetase_CS"/>
</dbReference>
<evidence type="ECO:0000256" key="10">
    <source>
        <dbReference type="ARBA" id="ARBA00048475"/>
    </source>
</evidence>
<dbReference type="CDD" id="cd01415">
    <property type="entry name" value="SAICAR_synt_PurC"/>
    <property type="match status" value="1"/>
</dbReference>
<dbReference type="EMBL" id="JACBXQ010000001">
    <property type="protein sequence ID" value="MBG9985312.1"/>
    <property type="molecule type" value="Genomic_DNA"/>
</dbReference>
<dbReference type="InterPro" id="IPR001636">
    <property type="entry name" value="SAICAR_synth"/>
</dbReference>
<evidence type="ECO:0000313" key="14">
    <source>
        <dbReference type="Proteomes" id="UP000721415"/>
    </source>
</evidence>
<keyword evidence="6 11" id="KW-0547">Nucleotide-binding</keyword>
<accession>A0ABS0LMF7</accession>
<evidence type="ECO:0000256" key="2">
    <source>
        <dbReference type="ARBA" id="ARBA00010190"/>
    </source>
</evidence>
<sequence>MADKIRLLYAGKAKKVFETTDPDYLIVEYLDQLTALNGAKLEIKEGKGIVASQISNLLFNYLNREGIKTHHMKALNNREVLVKKLSMIPLEVVLRNRVAGSLEKRFKLERGQKIEPIIEFYYKNDELDDPFMCEDHIRILGLISEEKLVEIKNLTNVINQLLISLFNKANLELVDFKLEFGLDKNGELILADEISPDNCRIWDSQNLTSLDKDLFRQDSGDVIAAYQLVLKRLEEITNKL</sequence>
<proteinExistence type="inferred from homology"/>
<dbReference type="SUPFAM" id="SSF56104">
    <property type="entry name" value="SAICAR synthase-like"/>
    <property type="match status" value="1"/>
</dbReference>
<comment type="pathway">
    <text evidence="1 11">Purine metabolism; IMP biosynthesis via de novo pathway; 5-amino-1-(5-phospho-D-ribosyl)imidazole-4-carboxamide from 5-amino-1-(5-phospho-D-ribosyl)imidazole-4-carboxylate: step 1/2.</text>
</comment>
<keyword evidence="5 11" id="KW-0436">Ligase</keyword>
<dbReference type="Gene3D" id="3.30.470.20">
    <property type="entry name" value="ATP-grasp fold, B domain"/>
    <property type="match status" value="1"/>
</dbReference>
<keyword evidence="14" id="KW-1185">Reference proteome</keyword>
<dbReference type="HAMAP" id="MF_00137">
    <property type="entry name" value="SAICAR_synth"/>
    <property type="match status" value="1"/>
</dbReference>
<dbReference type="PANTHER" id="PTHR43599">
    <property type="entry name" value="MULTIFUNCTIONAL PROTEIN ADE2"/>
    <property type="match status" value="1"/>
</dbReference>
<evidence type="ECO:0000256" key="1">
    <source>
        <dbReference type="ARBA" id="ARBA00004672"/>
    </source>
</evidence>
<dbReference type="PANTHER" id="PTHR43599:SF3">
    <property type="entry name" value="SI:DKEY-6E2.2"/>
    <property type="match status" value="1"/>
</dbReference>
<dbReference type="NCBIfam" id="TIGR00081">
    <property type="entry name" value="purC"/>
    <property type="match status" value="1"/>
</dbReference>
<evidence type="ECO:0000259" key="12">
    <source>
        <dbReference type="Pfam" id="PF01259"/>
    </source>
</evidence>
<evidence type="ECO:0000256" key="3">
    <source>
        <dbReference type="ARBA" id="ARBA00012217"/>
    </source>
</evidence>
<evidence type="ECO:0000256" key="7">
    <source>
        <dbReference type="ARBA" id="ARBA00022755"/>
    </source>
</evidence>
<dbReference type="Pfam" id="PF01259">
    <property type="entry name" value="SAICAR_synt"/>
    <property type="match status" value="1"/>
</dbReference>
<reference evidence="13 14" key="1">
    <citation type="submission" date="2020-07" db="EMBL/GenBank/DDBJ databases">
        <title>Facklamia lactis sp. nov., isolated from raw milk.</title>
        <authorList>
            <person name="Doll E.V."/>
            <person name="Huptas C."/>
            <person name="Staib L."/>
            <person name="Wenning M."/>
            <person name="Scherer S."/>
        </authorList>
    </citation>
    <scope>NUCLEOTIDE SEQUENCE [LARGE SCALE GENOMIC DNA]</scope>
    <source>
        <strain evidence="13 14">DSM 111018</strain>
    </source>
</reference>
<dbReference type="PROSITE" id="PS01058">
    <property type="entry name" value="SAICAR_SYNTHETASE_2"/>
    <property type="match status" value="1"/>
</dbReference>
<dbReference type="Proteomes" id="UP000721415">
    <property type="component" value="Unassembled WGS sequence"/>
</dbReference>
<evidence type="ECO:0000256" key="4">
    <source>
        <dbReference type="ARBA" id="ARBA00016460"/>
    </source>
</evidence>
<dbReference type="Gene3D" id="3.30.200.20">
    <property type="entry name" value="Phosphorylase Kinase, domain 1"/>
    <property type="match status" value="1"/>
</dbReference>
<comment type="similarity">
    <text evidence="2 11">Belongs to the SAICAR synthetase family.</text>
</comment>
<dbReference type="GO" id="GO:0004639">
    <property type="term" value="F:phosphoribosylaminoimidazolesuccinocarboxamide synthase activity"/>
    <property type="evidence" value="ECO:0007669"/>
    <property type="project" value="UniProtKB-EC"/>
</dbReference>
<evidence type="ECO:0000256" key="11">
    <source>
        <dbReference type="HAMAP-Rule" id="MF_00137"/>
    </source>
</evidence>
<organism evidence="13 14">
    <name type="scientific">Facklamia lactis</name>
    <dbReference type="NCBI Taxonomy" id="2749967"/>
    <lineage>
        <taxon>Bacteria</taxon>
        <taxon>Bacillati</taxon>
        <taxon>Bacillota</taxon>
        <taxon>Bacilli</taxon>
        <taxon>Lactobacillales</taxon>
        <taxon>Aerococcaceae</taxon>
        <taxon>Facklamia</taxon>
    </lineage>
</organism>
<protein>
    <recommendedName>
        <fullName evidence="4 11">Phosphoribosylaminoimidazole-succinocarboxamide synthase</fullName>
        <ecNumber evidence="3 11">6.3.2.6</ecNumber>
    </recommendedName>
    <alternativeName>
        <fullName evidence="9 11">SAICAR synthetase</fullName>
    </alternativeName>
</protein>